<protein>
    <submittedName>
        <fullName evidence="2">Uncharacterized protein</fullName>
    </submittedName>
</protein>
<evidence type="ECO:0000313" key="3">
    <source>
        <dbReference type="Proteomes" id="UP000252167"/>
    </source>
</evidence>
<dbReference type="Proteomes" id="UP000252167">
    <property type="component" value="Unassembled WGS sequence"/>
</dbReference>
<keyword evidence="1" id="KW-0472">Membrane</keyword>
<evidence type="ECO:0000256" key="1">
    <source>
        <dbReference type="SAM" id="Phobius"/>
    </source>
</evidence>
<sequence>MSIPVLKVARHETGIMWKTSISPGAALVVAALFASIGIWRALDAQPWQGGVMFALAAVWMAVAMRQARKTDR</sequence>
<accession>A0A365YGD6</accession>
<gene>
    <name evidence="2" type="ORF">C1H84_07980</name>
</gene>
<keyword evidence="1" id="KW-0812">Transmembrane</keyword>
<organism evidence="2 3">
    <name type="scientific">Glutamicibacter soli</name>
    <dbReference type="NCBI Taxonomy" id="453836"/>
    <lineage>
        <taxon>Bacteria</taxon>
        <taxon>Bacillati</taxon>
        <taxon>Actinomycetota</taxon>
        <taxon>Actinomycetes</taxon>
        <taxon>Micrococcales</taxon>
        <taxon>Micrococcaceae</taxon>
        <taxon>Glutamicibacter</taxon>
    </lineage>
</organism>
<comment type="caution">
    <text evidence="2">The sequence shown here is derived from an EMBL/GenBank/DDBJ whole genome shotgun (WGS) entry which is preliminary data.</text>
</comment>
<evidence type="ECO:0000313" key="2">
    <source>
        <dbReference type="EMBL" id="RBM01771.1"/>
    </source>
</evidence>
<dbReference type="AlphaFoldDB" id="A0A365YGD6"/>
<dbReference type="EMBL" id="POAF01000003">
    <property type="protein sequence ID" value="RBM01771.1"/>
    <property type="molecule type" value="Genomic_DNA"/>
</dbReference>
<keyword evidence="1" id="KW-1133">Transmembrane helix</keyword>
<feature type="transmembrane region" description="Helical" evidence="1">
    <location>
        <begin position="47"/>
        <end position="64"/>
    </location>
</feature>
<keyword evidence="3" id="KW-1185">Reference proteome</keyword>
<name>A0A365YGD6_9MICC</name>
<feature type="transmembrane region" description="Helical" evidence="1">
    <location>
        <begin position="21"/>
        <end position="41"/>
    </location>
</feature>
<proteinExistence type="predicted"/>
<reference evidence="2 3" key="1">
    <citation type="submission" date="2018-01" db="EMBL/GenBank/DDBJ databases">
        <title>Glutamicibacter soli strain NHPC-3 Whole genome sequence and assembly.</title>
        <authorList>
            <person name="Choudhury P."/>
            <person name="Gupta D."/>
            <person name="Sengupta K."/>
            <person name="Jawed A."/>
            <person name="Sultana N."/>
            <person name="Saha P."/>
        </authorList>
    </citation>
    <scope>NUCLEOTIDE SEQUENCE [LARGE SCALE GENOMIC DNA]</scope>
    <source>
        <strain evidence="2 3">NHPC-3</strain>
    </source>
</reference>